<sequence>MASTPDVEVAILPERQREGCSGRDMNKLGPLCCISPLMVKINLMIDCNLAKRMCLPQLPYYTIQSRYLCDMEKTTSCDIESEKTVYDPHHRSCP</sequence>
<reference evidence="1 2" key="1">
    <citation type="submission" date="2021-06" db="EMBL/GenBank/DDBJ databases">
        <title>Caerostris extrusa draft genome.</title>
        <authorList>
            <person name="Kono N."/>
            <person name="Arakawa K."/>
        </authorList>
    </citation>
    <scope>NUCLEOTIDE SEQUENCE [LARGE SCALE GENOMIC DNA]</scope>
</reference>
<dbReference type="AlphaFoldDB" id="A0AAV4Y5Y1"/>
<keyword evidence="2" id="KW-1185">Reference proteome</keyword>
<organism evidence="1 2">
    <name type="scientific">Caerostris extrusa</name>
    <name type="common">Bark spider</name>
    <name type="synonym">Caerostris bankana</name>
    <dbReference type="NCBI Taxonomy" id="172846"/>
    <lineage>
        <taxon>Eukaryota</taxon>
        <taxon>Metazoa</taxon>
        <taxon>Ecdysozoa</taxon>
        <taxon>Arthropoda</taxon>
        <taxon>Chelicerata</taxon>
        <taxon>Arachnida</taxon>
        <taxon>Araneae</taxon>
        <taxon>Araneomorphae</taxon>
        <taxon>Entelegynae</taxon>
        <taxon>Araneoidea</taxon>
        <taxon>Araneidae</taxon>
        <taxon>Caerostris</taxon>
    </lineage>
</organism>
<evidence type="ECO:0000313" key="2">
    <source>
        <dbReference type="Proteomes" id="UP001054945"/>
    </source>
</evidence>
<evidence type="ECO:0000313" key="1">
    <source>
        <dbReference type="EMBL" id="GIZ02762.1"/>
    </source>
</evidence>
<dbReference type="EMBL" id="BPLR01001500">
    <property type="protein sequence ID" value="GIZ02762.1"/>
    <property type="molecule type" value="Genomic_DNA"/>
</dbReference>
<dbReference type="Proteomes" id="UP001054945">
    <property type="component" value="Unassembled WGS sequence"/>
</dbReference>
<accession>A0AAV4Y5Y1</accession>
<name>A0AAV4Y5Y1_CAEEX</name>
<gene>
    <name evidence="1" type="ORF">CEXT_288511</name>
</gene>
<comment type="caution">
    <text evidence="1">The sequence shown here is derived from an EMBL/GenBank/DDBJ whole genome shotgun (WGS) entry which is preliminary data.</text>
</comment>
<proteinExistence type="predicted"/>
<protein>
    <submittedName>
        <fullName evidence="1">Uncharacterized protein</fullName>
    </submittedName>
</protein>